<dbReference type="InterPro" id="IPR020846">
    <property type="entry name" value="MFS_dom"/>
</dbReference>
<dbReference type="PANTHER" id="PTHR43124">
    <property type="entry name" value="PURINE EFFLUX PUMP PBUE"/>
    <property type="match status" value="1"/>
</dbReference>
<dbReference type="Gene3D" id="1.20.1250.20">
    <property type="entry name" value="MFS general substrate transporter like domains"/>
    <property type="match status" value="1"/>
</dbReference>
<dbReference type="InterPro" id="IPR011701">
    <property type="entry name" value="MFS"/>
</dbReference>
<gene>
    <name evidence="8" type="ORF">A6V36_09005</name>
    <name evidence="9" type="ORF">A6V37_03340</name>
</gene>
<feature type="transmembrane region" description="Helical" evidence="6">
    <location>
        <begin position="204"/>
        <end position="225"/>
    </location>
</feature>
<keyword evidence="10" id="KW-1185">Reference proteome</keyword>
<evidence type="ECO:0000313" key="8">
    <source>
        <dbReference type="EMBL" id="OAJ55100.1"/>
    </source>
</evidence>
<reference evidence="10 11" key="1">
    <citation type="submission" date="2016-04" db="EMBL/GenBank/DDBJ databases">
        <title>Reclassification of Paraburkholderia panaciterrae (Farh et al. 2015) Dobritsa &amp; Samadpour 2016 as a later homotypic synonym of Paraburkholderia ginsengiterrae (Farh et al. 2015) Dobritsa &amp; Samadpour 2016.</title>
        <authorList>
            <person name="Dobritsa A.P."/>
            <person name="Kutumbaka K."/>
            <person name="Samadpour M."/>
        </authorList>
    </citation>
    <scope>NUCLEOTIDE SEQUENCE [LARGE SCALE GENOMIC DNA]</scope>
    <source>
        <strain evidence="9 11">DCY85</strain>
        <strain evidence="8 10">DCY85-1</strain>
    </source>
</reference>
<feature type="transmembrane region" description="Helical" evidence="6">
    <location>
        <begin position="75"/>
        <end position="99"/>
    </location>
</feature>
<dbReference type="InterPro" id="IPR036259">
    <property type="entry name" value="MFS_trans_sf"/>
</dbReference>
<organism evidence="9 11">
    <name type="scientific">Paraburkholderia ginsengiterrae</name>
    <dbReference type="NCBI Taxonomy" id="1462993"/>
    <lineage>
        <taxon>Bacteria</taxon>
        <taxon>Pseudomonadati</taxon>
        <taxon>Pseudomonadota</taxon>
        <taxon>Betaproteobacteria</taxon>
        <taxon>Burkholderiales</taxon>
        <taxon>Burkholderiaceae</taxon>
        <taxon>Paraburkholderia</taxon>
    </lineage>
</organism>
<feature type="transmembrane region" description="Helical" evidence="6">
    <location>
        <begin position="245"/>
        <end position="264"/>
    </location>
</feature>
<proteinExistence type="predicted"/>
<comment type="caution">
    <text evidence="9">The sequence shown here is derived from an EMBL/GenBank/DDBJ whole genome shotgun (WGS) entry which is preliminary data.</text>
</comment>
<keyword evidence="2" id="KW-1003">Cell membrane</keyword>
<feature type="transmembrane region" description="Helical" evidence="6">
    <location>
        <begin position="276"/>
        <end position="296"/>
    </location>
</feature>
<evidence type="ECO:0000256" key="2">
    <source>
        <dbReference type="ARBA" id="ARBA00022475"/>
    </source>
</evidence>
<accession>A0A1A9N8L5</accession>
<keyword evidence="4 6" id="KW-1133">Transmembrane helix</keyword>
<feature type="transmembrane region" description="Helical" evidence="6">
    <location>
        <begin position="105"/>
        <end position="129"/>
    </location>
</feature>
<evidence type="ECO:0000313" key="9">
    <source>
        <dbReference type="EMBL" id="OAJ61286.1"/>
    </source>
</evidence>
<feature type="transmembrane region" description="Helical" evidence="6">
    <location>
        <begin position="163"/>
        <end position="183"/>
    </location>
</feature>
<evidence type="ECO:0000313" key="11">
    <source>
        <dbReference type="Proteomes" id="UP000078116"/>
    </source>
</evidence>
<dbReference type="PROSITE" id="PS50850">
    <property type="entry name" value="MFS"/>
    <property type="match status" value="1"/>
</dbReference>
<evidence type="ECO:0000313" key="10">
    <source>
        <dbReference type="Proteomes" id="UP000077961"/>
    </source>
</evidence>
<dbReference type="CDD" id="cd17324">
    <property type="entry name" value="MFS_NepI_like"/>
    <property type="match status" value="1"/>
</dbReference>
<evidence type="ECO:0000256" key="3">
    <source>
        <dbReference type="ARBA" id="ARBA00022692"/>
    </source>
</evidence>
<feature type="transmembrane region" description="Helical" evidence="6">
    <location>
        <begin position="365"/>
        <end position="387"/>
    </location>
</feature>
<dbReference type="SUPFAM" id="SSF103473">
    <property type="entry name" value="MFS general substrate transporter"/>
    <property type="match status" value="1"/>
</dbReference>
<feature type="transmembrane region" description="Helical" evidence="6">
    <location>
        <begin position="302"/>
        <end position="318"/>
    </location>
</feature>
<dbReference type="Proteomes" id="UP000077961">
    <property type="component" value="Unassembled WGS sequence"/>
</dbReference>
<evidence type="ECO:0000256" key="1">
    <source>
        <dbReference type="ARBA" id="ARBA00004651"/>
    </source>
</evidence>
<keyword evidence="3 6" id="KW-0812">Transmembrane</keyword>
<feature type="transmembrane region" description="Helical" evidence="6">
    <location>
        <begin position="47"/>
        <end position="68"/>
    </location>
</feature>
<evidence type="ECO:0000256" key="4">
    <source>
        <dbReference type="ARBA" id="ARBA00022989"/>
    </source>
</evidence>
<dbReference type="STRING" id="1462993.A6V36_09005"/>
<dbReference type="Proteomes" id="UP000078116">
    <property type="component" value="Unassembled WGS sequence"/>
</dbReference>
<comment type="subcellular location">
    <subcellularLocation>
        <location evidence="1">Cell membrane</location>
        <topology evidence="1">Multi-pass membrane protein</topology>
    </subcellularLocation>
</comment>
<feature type="transmembrane region" description="Helical" evidence="6">
    <location>
        <begin position="338"/>
        <end position="359"/>
    </location>
</feature>
<evidence type="ECO:0000256" key="6">
    <source>
        <dbReference type="SAM" id="Phobius"/>
    </source>
</evidence>
<dbReference type="Pfam" id="PF07690">
    <property type="entry name" value="MFS_1"/>
    <property type="match status" value="2"/>
</dbReference>
<dbReference type="EMBL" id="LXKA01000221">
    <property type="protein sequence ID" value="OAJ61286.1"/>
    <property type="molecule type" value="Genomic_DNA"/>
</dbReference>
<dbReference type="EMBL" id="LXJZ01000198">
    <property type="protein sequence ID" value="OAJ55100.1"/>
    <property type="molecule type" value="Genomic_DNA"/>
</dbReference>
<dbReference type="PANTHER" id="PTHR43124:SF10">
    <property type="entry name" value="PURINE EFFLUX PUMP PBUE"/>
    <property type="match status" value="1"/>
</dbReference>
<feature type="transmembrane region" description="Helical" evidence="6">
    <location>
        <begin position="136"/>
        <end position="157"/>
    </location>
</feature>
<evidence type="ECO:0000256" key="5">
    <source>
        <dbReference type="ARBA" id="ARBA00023136"/>
    </source>
</evidence>
<evidence type="ECO:0000259" key="7">
    <source>
        <dbReference type="PROSITE" id="PS50850"/>
    </source>
</evidence>
<feature type="domain" description="Major facilitator superfamily (MFS) profile" evidence="7">
    <location>
        <begin position="9"/>
        <end position="391"/>
    </location>
</feature>
<dbReference type="GO" id="GO:0005886">
    <property type="term" value="C:plasma membrane"/>
    <property type="evidence" value="ECO:0007669"/>
    <property type="project" value="UniProtKB-SubCell"/>
</dbReference>
<sequence length="394" mass="40034">MSAAAQRSALYALALGTFAVGTEGFMIAAILPSIAHSLSISVQVAGQLVTIFALVYAVSSPFLTALTASLSRRHLLMLALAAFMVANLVAALAHSFWALAAARVLLALTAGLYVPNANAVAGAIVPAAWRGRALAIVNGGITVAVAIGVPLGAVVGVHVGWRYTFVAVAVLSAIALTVLGAILPRNIAGSPPASIQTRLAVATMPGAFEALGTTTLWATGAYAVYTYVSPFLASATGLGADRAGLVLTLFGVAALGGVALGGIANDRVGARRVQSFSLPVMATTFAALSVSAWLFAPHALPVIVPLVACWGLSAWAFYPPQQNRLIDVAGAQNTPVILSLNASFMYLGFSLGAAIGSLTITLLSITWIGAVGAACLLGAMALSRLAWARSRSLS</sequence>
<keyword evidence="5 6" id="KW-0472">Membrane</keyword>
<dbReference type="InterPro" id="IPR050189">
    <property type="entry name" value="MFS_Efflux_Transporters"/>
</dbReference>
<dbReference type="GO" id="GO:0022857">
    <property type="term" value="F:transmembrane transporter activity"/>
    <property type="evidence" value="ECO:0007669"/>
    <property type="project" value="InterPro"/>
</dbReference>
<protein>
    <submittedName>
        <fullName evidence="9">MFS transporter</fullName>
    </submittedName>
</protein>
<dbReference type="AlphaFoldDB" id="A0A1A9N8L5"/>
<name>A0A1A9N8L5_9BURK</name>